<proteinExistence type="predicted"/>
<sequence>WYCESDNEFEMIKERRIRRIRNKKNDYKGLLQEVLSICNSLSREMNQRKGENIGMNAALELEDLVINLIKDSSEKILPRNRRNEIEKDKKEIYLDSSRTFEVDNEETWRTKKDKK</sequence>
<keyword evidence="2" id="KW-1185">Reference proteome</keyword>
<gene>
    <name evidence="1" type="ORF">GMARGA_LOCUS43724</name>
</gene>
<reference evidence="1 2" key="1">
    <citation type="submission" date="2021-06" db="EMBL/GenBank/DDBJ databases">
        <authorList>
            <person name="Kallberg Y."/>
            <person name="Tangrot J."/>
            <person name="Rosling A."/>
        </authorList>
    </citation>
    <scope>NUCLEOTIDE SEQUENCE [LARGE SCALE GENOMIC DNA]</scope>
    <source>
        <strain evidence="1 2">120-4 pot B 10/14</strain>
    </source>
</reference>
<organism evidence="1 2">
    <name type="scientific">Gigaspora margarita</name>
    <dbReference type="NCBI Taxonomy" id="4874"/>
    <lineage>
        <taxon>Eukaryota</taxon>
        <taxon>Fungi</taxon>
        <taxon>Fungi incertae sedis</taxon>
        <taxon>Mucoromycota</taxon>
        <taxon>Glomeromycotina</taxon>
        <taxon>Glomeromycetes</taxon>
        <taxon>Diversisporales</taxon>
        <taxon>Gigasporaceae</taxon>
        <taxon>Gigaspora</taxon>
    </lineage>
</organism>
<protein>
    <submittedName>
        <fullName evidence="1">37062_t:CDS:1</fullName>
    </submittedName>
</protein>
<evidence type="ECO:0000313" key="1">
    <source>
        <dbReference type="EMBL" id="CAG8854903.1"/>
    </source>
</evidence>
<feature type="non-terminal residue" evidence="1">
    <location>
        <position position="1"/>
    </location>
</feature>
<dbReference type="Proteomes" id="UP000789901">
    <property type="component" value="Unassembled WGS sequence"/>
</dbReference>
<accession>A0ABN7XHX6</accession>
<evidence type="ECO:0000313" key="2">
    <source>
        <dbReference type="Proteomes" id="UP000789901"/>
    </source>
</evidence>
<dbReference type="EMBL" id="CAJVQB010143813">
    <property type="protein sequence ID" value="CAG8854903.1"/>
    <property type="molecule type" value="Genomic_DNA"/>
</dbReference>
<name>A0ABN7XHX6_GIGMA</name>
<comment type="caution">
    <text evidence="1">The sequence shown here is derived from an EMBL/GenBank/DDBJ whole genome shotgun (WGS) entry which is preliminary data.</text>
</comment>
<feature type="non-terminal residue" evidence="1">
    <location>
        <position position="115"/>
    </location>
</feature>